<dbReference type="AlphaFoldDB" id="A0A1Z3HTL6"/>
<dbReference type="InterPro" id="IPR012337">
    <property type="entry name" value="RNaseH-like_sf"/>
</dbReference>
<dbReference type="Gene3D" id="3.30.420.10">
    <property type="entry name" value="Ribonuclease H-like superfamily/Ribonuclease H"/>
    <property type="match status" value="1"/>
</dbReference>
<dbReference type="CDD" id="cd04659">
    <property type="entry name" value="Piwi_piwi-like_ProArk"/>
    <property type="match status" value="1"/>
</dbReference>
<sequence>MKIDFLSEPELEFGNGGRHIDIRFGMMHHKPLDYGTASAPSEIKLGVVGSSETVEGLESWLDKCKQGIEAKKSKQPYLFPEFPGFGEIESLPTNISVNSRRNAIISNKAIDKLLENTDRNLLIKETVDALIEELKYIDEKTGPDVLICALPQSLLERMDEDEADYASQASTKSQRFEKSKAISLDFHDLFKAKAMALRKPTQVVLPSTINLAKKPKKSNRRKNKSLQDEATRAWNLYTALYYKALGTPWRLVRSAQDLATCYVGISFYRTLDRSKLLTSTAQIFNERGEGVILRGGQAEVTKDDRQPYLPATDAAELLANVLSLYRREHRNLPARIVLHKTSRFIPEEFDGFQDALDKHGIDTAEFISFDNRSGTRLFRNGKYPPLRGTLLSLDEQTGVLYTRGSIDFFSTYPGMYVPRPLKFRCESTEDTQKNLAQEILALTKMNWNNTQFDRGEPITIRAARQVGSILKYIGKDEPLEFHYRFYM</sequence>
<keyword evidence="5" id="KW-1185">Reference proteome</keyword>
<dbReference type="KEGG" id="hhg:XM38_046430"/>
<dbReference type="STRING" id="1641165.XM38_17400"/>
<feature type="domain" description="Piwi" evidence="3">
    <location>
        <begin position="145"/>
        <end position="475"/>
    </location>
</feature>
<dbReference type="OrthoDB" id="530017at2"/>
<evidence type="ECO:0000259" key="3">
    <source>
        <dbReference type="SMART" id="SM00950"/>
    </source>
</evidence>
<dbReference type="Proteomes" id="UP000191901">
    <property type="component" value="Chromosome"/>
</dbReference>
<evidence type="ECO:0000313" key="4">
    <source>
        <dbReference type="EMBL" id="ASC73671.1"/>
    </source>
</evidence>
<evidence type="ECO:0000313" key="5">
    <source>
        <dbReference type="Proteomes" id="UP000191901"/>
    </source>
</evidence>
<dbReference type="InterPro" id="IPR036397">
    <property type="entry name" value="RNaseH_sf"/>
</dbReference>
<proteinExistence type="inferred from homology"/>
<dbReference type="EMBL" id="CP021983">
    <property type="protein sequence ID" value="ASC73671.1"/>
    <property type="molecule type" value="Genomic_DNA"/>
</dbReference>
<reference evidence="4 5" key="1">
    <citation type="journal article" date="2016" name="Biochim. Biophys. Acta">
        <title>Characterization of red-shifted phycobilisomes isolated from the chlorophyll f-containing cyanobacterium Halomicronema hongdechloris.</title>
        <authorList>
            <person name="Li Y."/>
            <person name="Lin Y."/>
            <person name="Garvey C.J."/>
            <person name="Birch D."/>
            <person name="Corkery R.W."/>
            <person name="Loughlin P.C."/>
            <person name="Scheer H."/>
            <person name="Willows R.D."/>
            <person name="Chen M."/>
        </authorList>
    </citation>
    <scope>NUCLEOTIDE SEQUENCE [LARGE SCALE GENOMIC DNA]</scope>
    <source>
        <strain evidence="4 5">C2206</strain>
    </source>
</reference>
<dbReference type="SUPFAM" id="SSF53098">
    <property type="entry name" value="Ribonuclease H-like"/>
    <property type="match status" value="1"/>
</dbReference>
<comment type="similarity">
    <text evidence="1">Belongs to the argonaute family. Long pAgo subfamily.</text>
</comment>
<dbReference type="InterPro" id="IPR003165">
    <property type="entry name" value="Piwi"/>
</dbReference>
<evidence type="ECO:0000256" key="2">
    <source>
        <dbReference type="ARBA" id="ARBA00035032"/>
    </source>
</evidence>
<organism evidence="4 5">
    <name type="scientific">Halomicronema hongdechloris C2206</name>
    <dbReference type="NCBI Taxonomy" id="1641165"/>
    <lineage>
        <taxon>Bacteria</taxon>
        <taxon>Bacillati</taxon>
        <taxon>Cyanobacteriota</taxon>
        <taxon>Cyanophyceae</taxon>
        <taxon>Nodosilineales</taxon>
        <taxon>Nodosilineaceae</taxon>
        <taxon>Halomicronema</taxon>
    </lineage>
</organism>
<evidence type="ECO:0000256" key="1">
    <source>
        <dbReference type="ARBA" id="ARBA00035012"/>
    </source>
</evidence>
<name>A0A1Z3HTL6_9CYAN</name>
<dbReference type="RefSeq" id="WP_080811274.1">
    <property type="nucleotide sequence ID" value="NZ_CP021983.2"/>
</dbReference>
<dbReference type="SMART" id="SM00950">
    <property type="entry name" value="Piwi"/>
    <property type="match status" value="1"/>
</dbReference>
<protein>
    <recommendedName>
        <fullName evidence="2">Protein argonaute</fullName>
    </recommendedName>
</protein>
<dbReference type="GO" id="GO:0003676">
    <property type="term" value="F:nucleic acid binding"/>
    <property type="evidence" value="ECO:0007669"/>
    <property type="project" value="InterPro"/>
</dbReference>
<gene>
    <name evidence="4" type="ORF">XM38_046430</name>
</gene>
<accession>A0A1Z3HTL6</accession>